<dbReference type="AlphaFoldDB" id="Q0CJ19"/>
<name>Q0CJ19_ASPTN</name>
<dbReference type="OrthoDB" id="10319079at2759"/>
<dbReference type="Proteomes" id="UP000007963">
    <property type="component" value="Unassembled WGS sequence"/>
</dbReference>
<proteinExistence type="predicted"/>
<dbReference type="EMBL" id="CH476602">
    <property type="protein sequence ID" value="EAU32859.1"/>
    <property type="molecule type" value="Genomic_DNA"/>
</dbReference>
<protein>
    <submittedName>
        <fullName evidence="1">Uncharacterized protein</fullName>
    </submittedName>
</protein>
<dbReference type="HOGENOM" id="CLU_860463_0_0_1"/>
<dbReference type="VEuPathDB" id="FungiDB:ATEG_06315"/>
<gene>
    <name evidence="1" type="ORF">ATEG_06315</name>
</gene>
<organism evidence="1 2">
    <name type="scientific">Aspergillus terreus (strain NIH 2624 / FGSC A1156)</name>
    <dbReference type="NCBI Taxonomy" id="341663"/>
    <lineage>
        <taxon>Eukaryota</taxon>
        <taxon>Fungi</taxon>
        <taxon>Dikarya</taxon>
        <taxon>Ascomycota</taxon>
        <taxon>Pezizomycotina</taxon>
        <taxon>Eurotiomycetes</taxon>
        <taxon>Eurotiomycetidae</taxon>
        <taxon>Eurotiales</taxon>
        <taxon>Aspergillaceae</taxon>
        <taxon>Aspergillus</taxon>
        <taxon>Aspergillus subgen. Circumdati</taxon>
    </lineage>
</organism>
<evidence type="ECO:0000313" key="2">
    <source>
        <dbReference type="Proteomes" id="UP000007963"/>
    </source>
</evidence>
<accession>Q0CJ19</accession>
<evidence type="ECO:0000313" key="1">
    <source>
        <dbReference type="EMBL" id="EAU32859.1"/>
    </source>
</evidence>
<dbReference type="RefSeq" id="XP_001215493.1">
    <property type="nucleotide sequence ID" value="XM_001215493.1"/>
</dbReference>
<sequence length="323" mass="36457">MRQWRFAACAYSDSACNHHSIRILHLPSPSPANTTEVILIEYDSIVHSPRTRLSTATLSLERTQTRNLNKASQPARLPSDWRFDDSQRHPRLVPLSPLLNAFECEVASLRAQLCTKAAMAGKKFSMCKHQLLLSDVLDVLETEMKAFRLRIIQLSTVNYESSTPGADSQAIPAEDQKYVLLYSALEEWALVEEHLRKPIRSDAHNLSPLCHDHLRLATVLDHIHAYMGLFERGINFEGDLAFRFRGQANPSSIYLKGKNRIGQSFVQTSDNEPPNRGAPYVHLNTGTSAASHCHEWHLTGALSDQSPTLRRRKPYHQVSATEM</sequence>
<dbReference type="GeneID" id="4322481"/>
<reference evidence="2" key="1">
    <citation type="submission" date="2005-09" db="EMBL/GenBank/DDBJ databases">
        <title>Annotation of the Aspergillus terreus NIH2624 genome.</title>
        <authorList>
            <person name="Birren B.W."/>
            <person name="Lander E.S."/>
            <person name="Galagan J.E."/>
            <person name="Nusbaum C."/>
            <person name="Devon K."/>
            <person name="Henn M."/>
            <person name="Ma L.-J."/>
            <person name="Jaffe D.B."/>
            <person name="Butler J."/>
            <person name="Alvarez P."/>
            <person name="Gnerre S."/>
            <person name="Grabherr M."/>
            <person name="Kleber M."/>
            <person name="Mauceli E.W."/>
            <person name="Brockman W."/>
            <person name="Rounsley S."/>
            <person name="Young S.K."/>
            <person name="LaButti K."/>
            <person name="Pushparaj V."/>
            <person name="DeCaprio D."/>
            <person name="Crawford M."/>
            <person name="Koehrsen M."/>
            <person name="Engels R."/>
            <person name="Montgomery P."/>
            <person name="Pearson M."/>
            <person name="Howarth C."/>
            <person name="Larson L."/>
            <person name="Luoma S."/>
            <person name="White J."/>
            <person name="Alvarado L."/>
            <person name="Kodira C.D."/>
            <person name="Zeng Q."/>
            <person name="Oleary S."/>
            <person name="Yandava C."/>
            <person name="Denning D.W."/>
            <person name="Nierman W.C."/>
            <person name="Milne T."/>
            <person name="Madden K."/>
        </authorList>
    </citation>
    <scope>NUCLEOTIDE SEQUENCE [LARGE SCALE GENOMIC DNA]</scope>
    <source>
        <strain evidence="2">NIH 2624 / FGSC A1156</strain>
    </source>
</reference>